<dbReference type="InterPro" id="IPR002130">
    <property type="entry name" value="Cyclophilin-type_PPIase_dom"/>
</dbReference>
<keyword evidence="3" id="KW-0472">Membrane</keyword>
<evidence type="ECO:0000313" key="6">
    <source>
        <dbReference type="Proteomes" id="UP000693970"/>
    </source>
</evidence>
<dbReference type="GO" id="GO:0003755">
    <property type="term" value="F:peptidyl-prolyl cis-trans isomerase activity"/>
    <property type="evidence" value="ECO:0007669"/>
    <property type="project" value="InterPro"/>
</dbReference>
<reference evidence="5" key="2">
    <citation type="submission" date="2021-04" db="EMBL/GenBank/DDBJ databases">
        <authorList>
            <person name="Podell S."/>
        </authorList>
    </citation>
    <scope>NUCLEOTIDE SEQUENCE</scope>
    <source>
        <strain evidence="5">Hildebrandi</strain>
    </source>
</reference>
<accession>A0A9K3LS75</accession>
<reference evidence="5" key="1">
    <citation type="journal article" date="2021" name="Sci. Rep.">
        <title>Diploid genomic architecture of Nitzschia inconspicua, an elite biomass production diatom.</title>
        <authorList>
            <person name="Oliver A."/>
            <person name="Podell S."/>
            <person name="Pinowska A."/>
            <person name="Traller J.C."/>
            <person name="Smith S.R."/>
            <person name="McClure R."/>
            <person name="Beliaev A."/>
            <person name="Bohutskyi P."/>
            <person name="Hill E.A."/>
            <person name="Rabines A."/>
            <person name="Zheng H."/>
            <person name="Allen L.Z."/>
            <person name="Kuo A."/>
            <person name="Grigoriev I.V."/>
            <person name="Allen A.E."/>
            <person name="Hazlebeck D."/>
            <person name="Allen E.E."/>
        </authorList>
    </citation>
    <scope>NUCLEOTIDE SEQUENCE</scope>
    <source>
        <strain evidence="5">Hildebrandi</strain>
    </source>
</reference>
<protein>
    <submittedName>
        <fullName evidence="5">Cyclophilin type peptidyl-prolyl cis-trans isomerase</fullName>
    </submittedName>
</protein>
<name>A0A9K3LS75_9STRA</name>
<feature type="region of interest" description="Disordered" evidence="2">
    <location>
        <begin position="1"/>
        <end position="46"/>
    </location>
</feature>
<proteinExistence type="predicted"/>
<organism evidence="5 6">
    <name type="scientific">Nitzschia inconspicua</name>
    <dbReference type="NCBI Taxonomy" id="303405"/>
    <lineage>
        <taxon>Eukaryota</taxon>
        <taxon>Sar</taxon>
        <taxon>Stramenopiles</taxon>
        <taxon>Ochrophyta</taxon>
        <taxon>Bacillariophyta</taxon>
        <taxon>Bacillariophyceae</taxon>
        <taxon>Bacillariophycidae</taxon>
        <taxon>Bacillariales</taxon>
        <taxon>Bacillariaceae</taxon>
        <taxon>Nitzschia</taxon>
    </lineage>
</organism>
<evidence type="ECO:0000256" key="1">
    <source>
        <dbReference type="SAM" id="Coils"/>
    </source>
</evidence>
<keyword evidence="3" id="KW-1133">Transmembrane helix</keyword>
<dbReference type="AlphaFoldDB" id="A0A9K3LS75"/>
<evidence type="ECO:0000259" key="4">
    <source>
        <dbReference type="Pfam" id="PF00160"/>
    </source>
</evidence>
<feature type="domain" description="PPIase cyclophilin-type" evidence="4">
    <location>
        <begin position="230"/>
        <end position="369"/>
    </location>
</feature>
<evidence type="ECO:0000313" key="5">
    <source>
        <dbReference type="EMBL" id="KAG7367580.1"/>
    </source>
</evidence>
<dbReference type="EMBL" id="JAGRRH010000007">
    <property type="protein sequence ID" value="KAG7367580.1"/>
    <property type="molecule type" value="Genomic_DNA"/>
</dbReference>
<dbReference type="Proteomes" id="UP000693970">
    <property type="component" value="Unassembled WGS sequence"/>
</dbReference>
<keyword evidence="5" id="KW-0413">Isomerase</keyword>
<feature type="coiled-coil region" evidence="1">
    <location>
        <begin position="116"/>
        <end position="194"/>
    </location>
</feature>
<evidence type="ECO:0000256" key="3">
    <source>
        <dbReference type="SAM" id="Phobius"/>
    </source>
</evidence>
<sequence length="378" mass="43618">MFHRRASTSSLGYQGSNPPPPSQFQRTNSVPTSGSSFFQESINNPSRNNNNDLSFLLTTEYYDNDKYGKAVVNKHVFCWRIVPCLVIMLLPWIPCQQTRWQIATRKANISSLIQEQKDLVDRLDETTANIKELRKEIEILSKDNELSFQEIHRNGREIGMDMESEQYAAIEKEEEALVARIEKLEKAIQKNSEKRLNERYGSSPYRVKVQVRDHTGHRSFFVIETALSMEMPHAMDHFLRMVEKKLWDGLTLVHEVGSKLIMATPTTMDDNSRSWAGKRFVDAKLTHMAFNEYSHTFPSPHHRKFSVAFSGRPGGPNFYINLDDESEFAHEHESTFGVVLEGRDVLQNLMLQKSDRYESKSMLTIESMEVLENSKSES</sequence>
<keyword evidence="1" id="KW-0175">Coiled coil</keyword>
<dbReference type="Pfam" id="PF00160">
    <property type="entry name" value="Pro_isomerase"/>
    <property type="match status" value="1"/>
</dbReference>
<dbReference type="OrthoDB" id="44594at2759"/>
<keyword evidence="3" id="KW-0812">Transmembrane</keyword>
<feature type="transmembrane region" description="Helical" evidence="3">
    <location>
        <begin position="76"/>
        <end position="93"/>
    </location>
</feature>
<feature type="compositionally biased region" description="Polar residues" evidence="2">
    <location>
        <begin position="23"/>
        <end position="42"/>
    </location>
</feature>
<comment type="caution">
    <text evidence="5">The sequence shown here is derived from an EMBL/GenBank/DDBJ whole genome shotgun (WGS) entry which is preliminary data.</text>
</comment>
<gene>
    <name evidence="5" type="ORF">IV203_030251</name>
</gene>
<keyword evidence="6" id="KW-1185">Reference proteome</keyword>
<evidence type="ECO:0000256" key="2">
    <source>
        <dbReference type="SAM" id="MobiDB-lite"/>
    </source>
</evidence>
<feature type="compositionally biased region" description="Polar residues" evidence="2">
    <location>
        <begin position="7"/>
        <end position="16"/>
    </location>
</feature>